<feature type="transmembrane region" description="Helical" evidence="15">
    <location>
        <begin position="40"/>
        <end position="59"/>
    </location>
</feature>
<feature type="compositionally biased region" description="Basic and acidic residues" evidence="14">
    <location>
        <begin position="364"/>
        <end position="388"/>
    </location>
</feature>
<protein>
    <recommendedName>
        <fullName evidence="3">ferric-chelate reductase (NADPH)</fullName>
        <ecNumber evidence="3">1.16.1.9</ecNumber>
    </recommendedName>
</protein>
<dbReference type="GO" id="GO:0006826">
    <property type="term" value="P:iron ion transport"/>
    <property type="evidence" value="ECO:0007669"/>
    <property type="project" value="UniProtKB-ARBA"/>
</dbReference>
<keyword evidence="10" id="KW-0406">Ion transport</keyword>
<evidence type="ECO:0000256" key="8">
    <source>
        <dbReference type="ARBA" id="ARBA00022989"/>
    </source>
</evidence>
<dbReference type="KEGG" id="ela:UCREL1_10671"/>
<name>M7SDU6_EUTLA</name>
<dbReference type="Pfam" id="PF08030">
    <property type="entry name" value="NAD_binding_6"/>
    <property type="match status" value="1"/>
</dbReference>
<evidence type="ECO:0000256" key="1">
    <source>
        <dbReference type="ARBA" id="ARBA00004651"/>
    </source>
</evidence>
<comment type="subcellular location">
    <subcellularLocation>
        <location evidence="1">Cell membrane</location>
        <topology evidence="1">Multi-pass membrane protein</topology>
    </subcellularLocation>
</comment>
<keyword evidence="5" id="KW-1003">Cell membrane</keyword>
<dbReference type="OMA" id="RRWWYEL"/>
<gene>
    <name evidence="17" type="ORF">UCREL1_10671</name>
</gene>
<dbReference type="CDD" id="cd06186">
    <property type="entry name" value="NOX_Duox_like_FAD_NADP"/>
    <property type="match status" value="1"/>
</dbReference>
<organism evidence="17 18">
    <name type="scientific">Eutypa lata (strain UCR-EL1)</name>
    <name type="common">Grapevine dieback disease fungus</name>
    <name type="synonym">Eutypa armeniacae</name>
    <dbReference type="NCBI Taxonomy" id="1287681"/>
    <lineage>
        <taxon>Eukaryota</taxon>
        <taxon>Fungi</taxon>
        <taxon>Dikarya</taxon>
        <taxon>Ascomycota</taxon>
        <taxon>Pezizomycotina</taxon>
        <taxon>Sordariomycetes</taxon>
        <taxon>Xylariomycetidae</taxon>
        <taxon>Xylariales</taxon>
        <taxon>Diatrypaceae</taxon>
        <taxon>Eutypa</taxon>
    </lineage>
</organism>
<evidence type="ECO:0000256" key="7">
    <source>
        <dbReference type="ARBA" id="ARBA00022982"/>
    </source>
</evidence>
<keyword evidence="7" id="KW-0249">Electron transport</keyword>
<dbReference type="eggNOG" id="KOG0039">
    <property type="taxonomic scope" value="Eukaryota"/>
</dbReference>
<evidence type="ECO:0000256" key="15">
    <source>
        <dbReference type="SAM" id="Phobius"/>
    </source>
</evidence>
<sequence>MAGFTSVGHAVLVLVYVALNIIFQVYGIEDLTVSTNWSSRFGWMAAGNFVLVVFLALKNTPLAFLTAYSYERLNGLHQIAGYTAFLQAFLHGVIYVDYFARAGRWEVLHEDIVLVAYPLLAALVLTVLAGMILRRFNYEAFYIIHVLLFIVIIITLGLHRPNINPERILIATLLMASMWVSDRLIRFTRLVYNSVNNAATVYPLPNGGTRIVFKKSLSRARPGKHCYVWIPQIRAFETHPFTIASTEPLELVVNTYSGFTRDLHNFANTKPGTTLRASLEGPYGTNPDPISYDKVVLVAGGSGATFTFGLAADMLRRMNESSKQQIDFIWTVRRHASTDGASTRRSGDESDRSGDGVSTPPKSAYERETEIRAAPKRMHGEDREKDAIMSDSEQSSAPSTVRDLPLVYGRPDTEGLIREAVQSVSKDQRVFIAACGPTSLIEVVRNTTASCIRADGPAVELHCEQFGW</sequence>
<dbReference type="PROSITE" id="PS51384">
    <property type="entry name" value="FAD_FR"/>
    <property type="match status" value="1"/>
</dbReference>
<evidence type="ECO:0000256" key="10">
    <source>
        <dbReference type="ARBA" id="ARBA00023065"/>
    </source>
</evidence>
<keyword evidence="18" id="KW-1185">Reference proteome</keyword>
<dbReference type="InterPro" id="IPR013130">
    <property type="entry name" value="Fe3_Rdtase_TM_dom"/>
</dbReference>
<dbReference type="SUPFAM" id="SSF52343">
    <property type="entry name" value="Ferredoxin reductase-like, C-terminal NADP-linked domain"/>
    <property type="match status" value="1"/>
</dbReference>
<evidence type="ECO:0000313" key="17">
    <source>
        <dbReference type="EMBL" id="EMR62378.1"/>
    </source>
</evidence>
<dbReference type="PANTHER" id="PTHR32361">
    <property type="entry name" value="FERRIC/CUPRIC REDUCTASE TRANSMEMBRANE COMPONENT"/>
    <property type="match status" value="1"/>
</dbReference>
<reference evidence="18" key="1">
    <citation type="journal article" date="2013" name="Genome Announc.">
        <title>Draft genome sequence of the grapevine dieback fungus Eutypa lata UCR-EL1.</title>
        <authorList>
            <person name="Blanco-Ulate B."/>
            <person name="Rolshausen P.E."/>
            <person name="Cantu D."/>
        </authorList>
    </citation>
    <scope>NUCLEOTIDE SEQUENCE [LARGE SCALE GENOMIC DNA]</scope>
    <source>
        <strain evidence="18">UCR-EL1</strain>
    </source>
</reference>
<dbReference type="SFLD" id="SFLDS00052">
    <property type="entry name" value="Ferric_Reductase_Domain"/>
    <property type="match status" value="1"/>
</dbReference>
<dbReference type="Proteomes" id="UP000012174">
    <property type="component" value="Unassembled WGS sequence"/>
</dbReference>
<dbReference type="InterPro" id="IPR013121">
    <property type="entry name" value="Fe_red_NAD-bd_6"/>
</dbReference>
<dbReference type="InterPro" id="IPR051410">
    <property type="entry name" value="Ferric/Cupric_Reductase"/>
</dbReference>
<feature type="domain" description="FAD-binding FR-type" evidence="16">
    <location>
        <begin position="177"/>
        <end position="289"/>
    </location>
</feature>
<keyword evidence="8 15" id="KW-1133">Transmembrane helix</keyword>
<dbReference type="InterPro" id="IPR013112">
    <property type="entry name" value="FAD-bd_8"/>
</dbReference>
<dbReference type="GO" id="GO:0005886">
    <property type="term" value="C:plasma membrane"/>
    <property type="evidence" value="ECO:0007669"/>
    <property type="project" value="UniProtKB-SubCell"/>
</dbReference>
<dbReference type="HOGENOM" id="CLU_010365_5_0_1"/>
<evidence type="ECO:0000256" key="12">
    <source>
        <dbReference type="ARBA" id="ARBA00023180"/>
    </source>
</evidence>
<keyword evidence="6 15" id="KW-0812">Transmembrane</keyword>
<feature type="transmembrane region" description="Helical" evidence="15">
    <location>
        <begin position="112"/>
        <end position="134"/>
    </location>
</feature>
<comment type="similarity">
    <text evidence="2">Belongs to the ferric reductase (FRE) family.</text>
</comment>
<feature type="compositionally biased region" description="Basic and acidic residues" evidence="14">
    <location>
        <begin position="345"/>
        <end position="354"/>
    </location>
</feature>
<evidence type="ECO:0000256" key="3">
    <source>
        <dbReference type="ARBA" id="ARBA00012668"/>
    </source>
</evidence>
<evidence type="ECO:0000256" key="5">
    <source>
        <dbReference type="ARBA" id="ARBA00022475"/>
    </source>
</evidence>
<dbReference type="Gene3D" id="3.40.50.80">
    <property type="entry name" value="Nucleotide-binding domain of ferredoxin-NADP reductase (FNR) module"/>
    <property type="match status" value="1"/>
</dbReference>
<dbReference type="GO" id="GO:0006879">
    <property type="term" value="P:intracellular iron ion homeostasis"/>
    <property type="evidence" value="ECO:0007669"/>
    <property type="project" value="TreeGrafter"/>
</dbReference>
<dbReference type="InterPro" id="IPR017938">
    <property type="entry name" value="Riboflavin_synthase-like_b-brl"/>
</dbReference>
<keyword evidence="12" id="KW-0325">Glycoprotein</keyword>
<dbReference type="SFLD" id="SFLDG01168">
    <property type="entry name" value="Ferric_reductase_subgroup_(FRE"/>
    <property type="match status" value="1"/>
</dbReference>
<evidence type="ECO:0000256" key="9">
    <source>
        <dbReference type="ARBA" id="ARBA00023002"/>
    </source>
</evidence>
<evidence type="ECO:0000313" key="18">
    <source>
        <dbReference type="Proteomes" id="UP000012174"/>
    </source>
</evidence>
<dbReference type="Pfam" id="PF08022">
    <property type="entry name" value="FAD_binding_8"/>
    <property type="match status" value="1"/>
</dbReference>
<feature type="transmembrane region" description="Helical" evidence="15">
    <location>
        <begin position="6"/>
        <end position="28"/>
    </location>
</feature>
<evidence type="ECO:0000256" key="2">
    <source>
        <dbReference type="ARBA" id="ARBA00006278"/>
    </source>
</evidence>
<comment type="catalytic activity">
    <reaction evidence="13">
        <text>2 a Fe(II)-siderophore + NADP(+) + H(+) = 2 a Fe(III)-siderophore + NADPH</text>
        <dbReference type="Rhea" id="RHEA:28795"/>
        <dbReference type="Rhea" id="RHEA-COMP:11342"/>
        <dbReference type="Rhea" id="RHEA-COMP:11344"/>
        <dbReference type="ChEBI" id="CHEBI:15378"/>
        <dbReference type="ChEBI" id="CHEBI:29033"/>
        <dbReference type="ChEBI" id="CHEBI:29034"/>
        <dbReference type="ChEBI" id="CHEBI:57783"/>
        <dbReference type="ChEBI" id="CHEBI:58349"/>
        <dbReference type="EC" id="1.16.1.9"/>
    </reaction>
</comment>
<evidence type="ECO:0000256" key="4">
    <source>
        <dbReference type="ARBA" id="ARBA00022448"/>
    </source>
</evidence>
<feature type="transmembrane region" description="Helical" evidence="15">
    <location>
        <begin position="140"/>
        <end position="159"/>
    </location>
</feature>
<dbReference type="InterPro" id="IPR017927">
    <property type="entry name" value="FAD-bd_FR_type"/>
</dbReference>
<dbReference type="OrthoDB" id="10006946at2759"/>
<evidence type="ECO:0000256" key="14">
    <source>
        <dbReference type="SAM" id="MobiDB-lite"/>
    </source>
</evidence>
<dbReference type="PANTHER" id="PTHR32361:SF9">
    <property type="entry name" value="FERRIC REDUCTASE TRANSMEMBRANE COMPONENT 3-RELATED"/>
    <property type="match status" value="1"/>
</dbReference>
<evidence type="ECO:0000256" key="13">
    <source>
        <dbReference type="ARBA" id="ARBA00048483"/>
    </source>
</evidence>
<feature type="transmembrane region" description="Helical" evidence="15">
    <location>
        <begin position="79"/>
        <end position="100"/>
    </location>
</feature>
<dbReference type="GO" id="GO:0015677">
    <property type="term" value="P:copper ion import"/>
    <property type="evidence" value="ECO:0007669"/>
    <property type="project" value="TreeGrafter"/>
</dbReference>
<proteinExistence type="inferred from homology"/>
<accession>M7SDU6</accession>
<evidence type="ECO:0000256" key="11">
    <source>
        <dbReference type="ARBA" id="ARBA00023136"/>
    </source>
</evidence>
<dbReference type="EMBL" id="KB707434">
    <property type="protein sequence ID" value="EMR62378.1"/>
    <property type="molecule type" value="Genomic_DNA"/>
</dbReference>
<keyword evidence="4" id="KW-0813">Transport</keyword>
<dbReference type="GO" id="GO:0052851">
    <property type="term" value="F:ferric-chelate reductase (NADPH) activity"/>
    <property type="evidence" value="ECO:0007669"/>
    <property type="project" value="UniProtKB-EC"/>
</dbReference>
<evidence type="ECO:0000256" key="6">
    <source>
        <dbReference type="ARBA" id="ARBA00022692"/>
    </source>
</evidence>
<dbReference type="SUPFAM" id="SSF63380">
    <property type="entry name" value="Riboflavin synthase domain-like"/>
    <property type="match status" value="1"/>
</dbReference>
<keyword evidence="11 15" id="KW-0472">Membrane</keyword>
<dbReference type="AlphaFoldDB" id="M7SDU6"/>
<dbReference type="EC" id="1.16.1.9" evidence="3"/>
<dbReference type="InterPro" id="IPR039261">
    <property type="entry name" value="FNR_nucleotide-bd"/>
</dbReference>
<dbReference type="Pfam" id="PF01794">
    <property type="entry name" value="Ferric_reduct"/>
    <property type="match status" value="1"/>
</dbReference>
<feature type="region of interest" description="Disordered" evidence="14">
    <location>
        <begin position="337"/>
        <end position="405"/>
    </location>
</feature>
<evidence type="ECO:0000259" key="16">
    <source>
        <dbReference type="PROSITE" id="PS51384"/>
    </source>
</evidence>
<keyword evidence="9" id="KW-0560">Oxidoreductase</keyword>